<dbReference type="InterPro" id="IPR046799">
    <property type="entry name" value="ROXA-like_wH"/>
</dbReference>
<organism evidence="7 8">
    <name type="scientific">Alcanivorax borkumensis (strain ATCC 700651 / DSM 11573 / NCIMB 13689 / SK2)</name>
    <dbReference type="NCBI Taxonomy" id="393595"/>
    <lineage>
        <taxon>Bacteria</taxon>
        <taxon>Pseudomonadati</taxon>
        <taxon>Pseudomonadota</taxon>
        <taxon>Gammaproteobacteria</taxon>
        <taxon>Oceanospirillales</taxon>
        <taxon>Alcanivoracaceae</taxon>
        <taxon>Alcanivorax</taxon>
    </lineage>
</organism>
<dbReference type="CDD" id="cd02208">
    <property type="entry name" value="cupin_RmlC-like"/>
    <property type="match status" value="1"/>
</dbReference>
<evidence type="ECO:0000256" key="2">
    <source>
        <dbReference type="ARBA" id="ARBA00022723"/>
    </source>
</evidence>
<dbReference type="OrthoDB" id="9764016at2"/>
<dbReference type="PANTHER" id="PTHR13096">
    <property type="entry name" value="MINA53 MYC INDUCED NUCLEAR ANTIGEN"/>
    <property type="match status" value="1"/>
</dbReference>
<evidence type="ECO:0000313" key="8">
    <source>
        <dbReference type="Proteomes" id="UP000008871"/>
    </source>
</evidence>
<sequence>MPATAQLPSFTLPLTPAAFLREHWQKRPLFMPGAASGLDQPDANTLAGLALEESVEARVITGAGNGPWSVLQSPLDDNVFEALGEKNWTLLVQSVDHFLTETSLLLDDFAFLPNWRVEDIMISYAAKGGSVGPHFDRYDVFLIQASGSRRWQIGDVCDESSPRQATDELKLLAQMPVREEFIAQPGDVLYLPPGVAHHGVAEDSDCITWSVGFRAPDYQMLMAEIAGECLAESDSKLFTDPDRGITTDPSILADTDRQQLVRGALDLLHPEAIERAIYRWLSTPRLEGLEFAVDEHHIRERDSDVSLVRHGSVRLLMQGKLAWLNGEAHTLTEQQQPLVQLLASKRRYQKRELDAVMTPTARELLHEWIEQGYFSPL</sequence>
<dbReference type="Proteomes" id="UP000008871">
    <property type="component" value="Chromosome"/>
</dbReference>
<dbReference type="Pfam" id="PF08007">
    <property type="entry name" value="JmjC_2"/>
    <property type="match status" value="1"/>
</dbReference>
<gene>
    <name evidence="7" type="ordered locus">ABO_1272</name>
</gene>
<dbReference type="eggNOG" id="COG2850">
    <property type="taxonomic scope" value="Bacteria"/>
</dbReference>
<keyword evidence="2" id="KW-0479">Metal-binding</keyword>
<dbReference type="AlphaFoldDB" id="Q0VQ28"/>
<dbReference type="Gene3D" id="2.60.120.650">
    <property type="entry name" value="Cupin"/>
    <property type="match status" value="1"/>
</dbReference>
<dbReference type="PROSITE" id="PS51184">
    <property type="entry name" value="JMJC"/>
    <property type="match status" value="1"/>
</dbReference>
<evidence type="ECO:0000256" key="3">
    <source>
        <dbReference type="ARBA" id="ARBA00022964"/>
    </source>
</evidence>
<dbReference type="GO" id="GO:0016706">
    <property type="term" value="F:2-oxoglutarate-dependent dioxygenase activity"/>
    <property type="evidence" value="ECO:0007669"/>
    <property type="project" value="TreeGrafter"/>
</dbReference>
<accession>Q0VQ28</accession>
<evidence type="ECO:0000256" key="5">
    <source>
        <dbReference type="ARBA" id="ARBA00023004"/>
    </source>
</evidence>
<dbReference type="SMART" id="SM00558">
    <property type="entry name" value="JmjC"/>
    <property type="match status" value="1"/>
</dbReference>
<dbReference type="InterPro" id="IPR039994">
    <property type="entry name" value="NO66-like"/>
</dbReference>
<name>Q0VQ28_ALCBS</name>
<reference evidence="7 8" key="1">
    <citation type="journal article" date="2006" name="Nat. Biotechnol.">
        <title>Genome sequence of the ubiquitous hydrocarbon-degrading marine bacterium Alcanivorax borkumensis.</title>
        <authorList>
            <person name="Schneiker S."/>
            <person name="Martins dos Santos V.A.P."/>
            <person name="Bartels D."/>
            <person name="Bekel T."/>
            <person name="Brecht M."/>
            <person name="Buhrmester J."/>
            <person name="Chernikova T.N."/>
            <person name="Denaro R."/>
            <person name="Ferrer M."/>
            <person name="Gertler C."/>
            <person name="Goesmann A."/>
            <person name="Golyshina O.V."/>
            <person name="Kaminski F."/>
            <person name="Khachane A.N."/>
            <person name="Lang S."/>
            <person name="Linke B."/>
            <person name="McHardy A.C."/>
            <person name="Meyer F."/>
            <person name="Nechitaylo T."/>
            <person name="Puehler A."/>
            <person name="Regenhardt D."/>
            <person name="Rupp O."/>
            <person name="Sabirova J.S."/>
            <person name="Selbitschka W."/>
            <person name="Yakimov M.M."/>
            <person name="Timmis K.N."/>
            <person name="Vorhoelter F.-J."/>
            <person name="Weidner S."/>
            <person name="Kaiser O."/>
            <person name="Golyshin P.N."/>
        </authorList>
    </citation>
    <scope>NUCLEOTIDE SEQUENCE [LARGE SCALE GENOMIC DNA]</scope>
    <source>
        <strain evidence="8">ATCC 700651 / DSM 11573 / NCIMB 13689 / SK2</strain>
    </source>
</reference>
<dbReference type="RefSeq" id="WP_011588555.1">
    <property type="nucleotide sequence ID" value="NC_008260.1"/>
</dbReference>
<dbReference type="PANTHER" id="PTHR13096:SF8">
    <property type="entry name" value="RIBOSOMAL OXYGENASE 1"/>
    <property type="match status" value="1"/>
</dbReference>
<evidence type="ECO:0000313" key="7">
    <source>
        <dbReference type="EMBL" id="CAL16720.1"/>
    </source>
</evidence>
<dbReference type="GO" id="GO:0046872">
    <property type="term" value="F:metal ion binding"/>
    <property type="evidence" value="ECO:0007669"/>
    <property type="project" value="UniProtKB-KW"/>
</dbReference>
<feature type="domain" description="JmjC" evidence="6">
    <location>
        <begin position="101"/>
        <end position="230"/>
    </location>
</feature>
<keyword evidence="5" id="KW-0408">Iron</keyword>
<protein>
    <recommendedName>
        <fullName evidence="6">JmjC domain-containing protein</fullName>
    </recommendedName>
</protein>
<dbReference type="HOGENOM" id="CLU_039125_1_0_6"/>
<keyword evidence="3" id="KW-0223">Dioxygenase</keyword>
<dbReference type="Gene3D" id="3.40.366.30">
    <property type="entry name" value="50S ribosomal protein L16 arginine hydroxylase, Chain A, Domain 2"/>
    <property type="match status" value="1"/>
</dbReference>
<dbReference type="EMBL" id="AM286690">
    <property type="protein sequence ID" value="CAL16720.1"/>
    <property type="molecule type" value="Genomic_DNA"/>
</dbReference>
<comment type="cofactor">
    <cofactor evidence="1">
        <name>Fe(2+)</name>
        <dbReference type="ChEBI" id="CHEBI:29033"/>
    </cofactor>
</comment>
<dbReference type="STRING" id="393595.ABO_1272"/>
<dbReference type="Pfam" id="PF20514">
    <property type="entry name" value="WHD_ROXA"/>
    <property type="match status" value="1"/>
</dbReference>
<evidence type="ECO:0000259" key="6">
    <source>
        <dbReference type="PROSITE" id="PS51184"/>
    </source>
</evidence>
<evidence type="ECO:0000256" key="4">
    <source>
        <dbReference type="ARBA" id="ARBA00023002"/>
    </source>
</evidence>
<keyword evidence="4" id="KW-0560">Oxidoreductase</keyword>
<evidence type="ECO:0000256" key="1">
    <source>
        <dbReference type="ARBA" id="ARBA00001954"/>
    </source>
</evidence>
<dbReference type="KEGG" id="abo:ABO_1272"/>
<dbReference type="SUPFAM" id="SSF51197">
    <property type="entry name" value="Clavaminate synthase-like"/>
    <property type="match status" value="1"/>
</dbReference>
<keyword evidence="8" id="KW-1185">Reference proteome</keyword>
<proteinExistence type="predicted"/>
<dbReference type="InterPro" id="IPR003347">
    <property type="entry name" value="JmjC_dom"/>
</dbReference>